<protein>
    <recommendedName>
        <fullName evidence="3">Phage shock protein B</fullName>
    </recommendedName>
</protein>
<sequence length="70" mass="7948">MGPFSIAAIAIIGVFTLTAYKEYNKQKNRVDAEELSKVNSEISELKQRVATLEKIITDKSYQLKDEIDKL</sequence>
<proteinExistence type="predicted"/>
<dbReference type="RefSeq" id="WP_220778596.1">
    <property type="nucleotide sequence ID" value="NZ_BPEY01000003.1"/>
</dbReference>
<keyword evidence="2" id="KW-1185">Reference proteome</keyword>
<reference evidence="1" key="1">
    <citation type="submission" date="2021-05" db="EMBL/GenBank/DDBJ databases">
        <title>Molecular characterization for Shewanella algae harboring chromosomal blaOXA-55-like strains isolated from clinical and environment sample.</title>
        <authorList>
            <person name="Ohama Y."/>
            <person name="Aoki K."/>
            <person name="Harada S."/>
            <person name="Moriya K."/>
            <person name="Ishii Y."/>
            <person name="Tateda K."/>
        </authorList>
    </citation>
    <scope>NUCLEOTIDE SEQUENCE</scope>
    <source>
        <strain evidence="1">JCM 11563</strain>
    </source>
</reference>
<name>A0ABQ4NZW2_9GAMM</name>
<accession>A0ABQ4NZW2</accession>
<dbReference type="Proteomes" id="UP000887104">
    <property type="component" value="Unassembled WGS sequence"/>
</dbReference>
<gene>
    <name evidence="1" type="ORF">TUM4438_02560</name>
</gene>
<dbReference type="EMBL" id="BPEY01000003">
    <property type="protein sequence ID" value="GIU40714.1"/>
    <property type="molecule type" value="Genomic_DNA"/>
</dbReference>
<evidence type="ECO:0000313" key="2">
    <source>
        <dbReference type="Proteomes" id="UP000887104"/>
    </source>
</evidence>
<evidence type="ECO:0008006" key="3">
    <source>
        <dbReference type="Google" id="ProtNLM"/>
    </source>
</evidence>
<comment type="caution">
    <text evidence="1">The sequence shown here is derived from an EMBL/GenBank/DDBJ whole genome shotgun (WGS) entry which is preliminary data.</text>
</comment>
<evidence type="ECO:0000313" key="1">
    <source>
        <dbReference type="EMBL" id="GIU40714.1"/>
    </source>
</evidence>
<organism evidence="1 2">
    <name type="scientific">Shewanella sairae</name>
    <dbReference type="NCBI Taxonomy" id="190310"/>
    <lineage>
        <taxon>Bacteria</taxon>
        <taxon>Pseudomonadati</taxon>
        <taxon>Pseudomonadota</taxon>
        <taxon>Gammaproteobacteria</taxon>
        <taxon>Alteromonadales</taxon>
        <taxon>Shewanellaceae</taxon>
        <taxon>Shewanella</taxon>
    </lineage>
</organism>